<evidence type="ECO:0000313" key="15">
    <source>
        <dbReference type="Proteomes" id="UP000014400"/>
    </source>
</evidence>
<comment type="catalytic activity">
    <reaction evidence="1">
        <text>Hydrolyzes single-stranded DNA or mismatched double-stranded DNA and polynucleotides, releasing free uracil.</text>
        <dbReference type="EC" id="3.2.2.27"/>
    </reaction>
</comment>
<dbReference type="SMART" id="SM00987">
    <property type="entry name" value="UreE_C"/>
    <property type="match status" value="1"/>
</dbReference>
<comment type="similarity">
    <text evidence="2">Belongs to the uracil-DNA glycosylase (UDG) superfamily. Type 4 (UDGa) family.</text>
</comment>
<evidence type="ECO:0000256" key="7">
    <source>
        <dbReference type="ARBA" id="ARBA00022763"/>
    </source>
</evidence>
<dbReference type="InterPro" id="IPR005122">
    <property type="entry name" value="Uracil-DNA_glycosylase-like"/>
</dbReference>
<dbReference type="GO" id="GO:0006281">
    <property type="term" value="P:DNA repair"/>
    <property type="evidence" value="ECO:0007669"/>
    <property type="project" value="UniProtKB-KW"/>
</dbReference>
<keyword evidence="9" id="KW-0408">Iron</keyword>
<dbReference type="RefSeq" id="WP_016473789.1">
    <property type="nucleotide sequence ID" value="NZ_KE150480.1"/>
</dbReference>
<dbReference type="EMBL" id="ATCF01000005">
    <property type="protein sequence ID" value="EPE01078.1"/>
    <property type="molecule type" value="Genomic_DNA"/>
</dbReference>
<evidence type="ECO:0000256" key="5">
    <source>
        <dbReference type="ARBA" id="ARBA00022485"/>
    </source>
</evidence>
<evidence type="ECO:0000256" key="11">
    <source>
        <dbReference type="ARBA" id="ARBA00023204"/>
    </source>
</evidence>
<keyword evidence="5" id="KW-0004">4Fe-4S</keyword>
<name>S3C489_9BURK</name>
<dbReference type="SMART" id="SM00986">
    <property type="entry name" value="UDG"/>
    <property type="match status" value="1"/>
</dbReference>
<keyword evidence="10" id="KW-0411">Iron-sulfur</keyword>
<dbReference type="CDD" id="cd10030">
    <property type="entry name" value="UDG-F4_TTUDGA_SPO1dp_like"/>
    <property type="match status" value="1"/>
</dbReference>
<evidence type="ECO:0000313" key="14">
    <source>
        <dbReference type="EMBL" id="EPE01078.1"/>
    </source>
</evidence>
<keyword evidence="7" id="KW-0227">DNA damage</keyword>
<dbReference type="HOGENOM" id="CLU_044815_1_0_4"/>
<evidence type="ECO:0000256" key="12">
    <source>
        <dbReference type="SAM" id="MobiDB-lite"/>
    </source>
</evidence>
<dbReference type="STRING" id="1203554.HMPREF1476_00388"/>
<dbReference type="PANTHER" id="PTHR33693">
    <property type="entry name" value="TYPE-5 URACIL-DNA GLYCOSYLASE"/>
    <property type="match status" value="1"/>
</dbReference>
<dbReference type="Gene3D" id="3.40.470.10">
    <property type="entry name" value="Uracil-DNA glycosylase-like domain"/>
    <property type="match status" value="1"/>
</dbReference>
<sequence length="316" mass="33958">MTQELQQPAFSRESIEMLDAMGLGPVWLLRDSMDPLVPTGALRPAGRPQSPSPKRSAVPARAELTAAKTGSLPQAPQSARAAQTSAASPTAPQAVSQPAVGMSTELLSKIASADWQALQTLSQHCTACALSAMGRQHVVFSDGGPGPKLVVVGEAPGAEEDLQGIPFVGKSGKLLTAMLDSLGLVRRRDCVILNVLKCRPPRNRNPQPEEIVCCGHWLARQLELLKPDVLFLAGRFAISSLLKPADEMFSISKMRGRIHLAQLPDGRQVPAVATYHPSYLLRSPAAKSKAWEDLLLLKAAMKQAGLTLPVREKHWD</sequence>
<dbReference type="eggNOG" id="COG1573">
    <property type="taxonomic scope" value="Bacteria"/>
</dbReference>
<dbReference type="PANTHER" id="PTHR33693:SF1">
    <property type="entry name" value="TYPE-4 URACIL-DNA GLYCOSYLASE"/>
    <property type="match status" value="1"/>
</dbReference>
<proteinExistence type="inferred from homology"/>
<keyword evidence="15" id="KW-1185">Reference proteome</keyword>
<protein>
    <recommendedName>
        <fullName evidence="4">Type-4 uracil-DNA glycosylase</fullName>
        <ecNumber evidence="3">3.2.2.27</ecNumber>
    </recommendedName>
</protein>
<gene>
    <name evidence="14" type="ORF">HMPREF1476_00388</name>
</gene>
<dbReference type="SUPFAM" id="SSF52141">
    <property type="entry name" value="Uracil-DNA glycosylase-like"/>
    <property type="match status" value="1"/>
</dbReference>
<evidence type="ECO:0000256" key="1">
    <source>
        <dbReference type="ARBA" id="ARBA00001400"/>
    </source>
</evidence>
<keyword evidence="6" id="KW-0479">Metal-binding</keyword>
<evidence type="ECO:0000256" key="9">
    <source>
        <dbReference type="ARBA" id="ARBA00023004"/>
    </source>
</evidence>
<reference evidence="14 15" key="1">
    <citation type="submission" date="2013-04" db="EMBL/GenBank/DDBJ databases">
        <title>The Genome Sequence of Sutterella wadsworthensis HGA0223.</title>
        <authorList>
            <consortium name="The Broad Institute Genomics Platform"/>
            <person name="Earl A."/>
            <person name="Ward D."/>
            <person name="Feldgarden M."/>
            <person name="Gevers D."/>
            <person name="Schmidt T.M."/>
            <person name="Dover J."/>
            <person name="Dai D."/>
            <person name="Walker B."/>
            <person name="Young S."/>
            <person name="Zeng Q."/>
            <person name="Gargeya S."/>
            <person name="Fitzgerald M."/>
            <person name="Haas B."/>
            <person name="Abouelleil A."/>
            <person name="Allen A.W."/>
            <person name="Alvarado L."/>
            <person name="Arachchi H.M."/>
            <person name="Berlin A.M."/>
            <person name="Chapman S.B."/>
            <person name="Gainer-Dewar J."/>
            <person name="Goldberg J."/>
            <person name="Griggs A."/>
            <person name="Gujja S."/>
            <person name="Hansen M."/>
            <person name="Howarth C."/>
            <person name="Imamovic A."/>
            <person name="Ireland A."/>
            <person name="Larimer J."/>
            <person name="McCowan C."/>
            <person name="Murphy C."/>
            <person name="Pearson M."/>
            <person name="Poon T.W."/>
            <person name="Priest M."/>
            <person name="Roberts A."/>
            <person name="Saif S."/>
            <person name="Shea T."/>
            <person name="Sisk P."/>
            <person name="Sykes S."/>
            <person name="Wortman J."/>
            <person name="Nusbaum C."/>
            <person name="Birren B."/>
        </authorList>
    </citation>
    <scope>NUCLEOTIDE SEQUENCE [LARGE SCALE GENOMIC DNA]</scope>
    <source>
        <strain evidence="14 15">HGA0223</strain>
    </source>
</reference>
<organism evidence="14 15">
    <name type="scientific">Sutterella wadsworthensis HGA0223</name>
    <dbReference type="NCBI Taxonomy" id="1203554"/>
    <lineage>
        <taxon>Bacteria</taxon>
        <taxon>Pseudomonadati</taxon>
        <taxon>Pseudomonadota</taxon>
        <taxon>Betaproteobacteria</taxon>
        <taxon>Burkholderiales</taxon>
        <taxon>Sutterellaceae</taxon>
        <taxon>Sutterella</taxon>
    </lineage>
</organism>
<dbReference type="InterPro" id="IPR005273">
    <property type="entry name" value="Ura-DNA_glyco_family4"/>
</dbReference>
<evidence type="ECO:0000256" key="6">
    <source>
        <dbReference type="ARBA" id="ARBA00022723"/>
    </source>
</evidence>
<dbReference type="InterPro" id="IPR051536">
    <property type="entry name" value="UDG_Type-4/5"/>
</dbReference>
<feature type="domain" description="Uracil-DNA glycosylase-like" evidence="13">
    <location>
        <begin position="140"/>
        <end position="295"/>
    </location>
</feature>
<keyword evidence="8" id="KW-0378">Hydrolase</keyword>
<comment type="caution">
    <text evidence="14">The sequence shown here is derived from an EMBL/GenBank/DDBJ whole genome shotgun (WGS) entry which is preliminary data.</text>
</comment>
<evidence type="ECO:0000256" key="8">
    <source>
        <dbReference type="ARBA" id="ARBA00022801"/>
    </source>
</evidence>
<dbReference type="GO" id="GO:0051539">
    <property type="term" value="F:4 iron, 4 sulfur cluster binding"/>
    <property type="evidence" value="ECO:0007669"/>
    <property type="project" value="UniProtKB-KW"/>
</dbReference>
<evidence type="ECO:0000256" key="2">
    <source>
        <dbReference type="ARBA" id="ARBA00006521"/>
    </source>
</evidence>
<dbReference type="NCBIfam" id="TIGR00758">
    <property type="entry name" value="UDG_fam4"/>
    <property type="match status" value="1"/>
</dbReference>
<feature type="region of interest" description="Disordered" evidence="12">
    <location>
        <begin position="35"/>
        <end position="97"/>
    </location>
</feature>
<evidence type="ECO:0000256" key="10">
    <source>
        <dbReference type="ARBA" id="ARBA00023014"/>
    </source>
</evidence>
<feature type="compositionally biased region" description="Low complexity" evidence="12">
    <location>
        <begin position="71"/>
        <end position="97"/>
    </location>
</feature>
<evidence type="ECO:0000259" key="13">
    <source>
        <dbReference type="SMART" id="SM00986"/>
    </source>
</evidence>
<evidence type="ECO:0000256" key="3">
    <source>
        <dbReference type="ARBA" id="ARBA00012030"/>
    </source>
</evidence>
<dbReference type="InterPro" id="IPR036895">
    <property type="entry name" value="Uracil-DNA_glycosylase-like_sf"/>
</dbReference>
<keyword evidence="11" id="KW-0234">DNA repair</keyword>
<dbReference type="GO" id="GO:0004844">
    <property type="term" value="F:uracil DNA N-glycosylase activity"/>
    <property type="evidence" value="ECO:0007669"/>
    <property type="project" value="UniProtKB-EC"/>
</dbReference>
<accession>S3C489</accession>
<dbReference type="AlphaFoldDB" id="S3C489"/>
<evidence type="ECO:0000256" key="4">
    <source>
        <dbReference type="ARBA" id="ARBA00019403"/>
    </source>
</evidence>
<dbReference type="EC" id="3.2.2.27" evidence="3"/>
<dbReference type="Proteomes" id="UP000014400">
    <property type="component" value="Unassembled WGS sequence"/>
</dbReference>
<dbReference type="Pfam" id="PF03167">
    <property type="entry name" value="UDG"/>
    <property type="match status" value="1"/>
</dbReference>
<dbReference type="PATRIC" id="fig|1203554.3.peg.368"/>
<dbReference type="GO" id="GO:0046872">
    <property type="term" value="F:metal ion binding"/>
    <property type="evidence" value="ECO:0007669"/>
    <property type="project" value="UniProtKB-KW"/>
</dbReference>